<protein>
    <submittedName>
        <fullName evidence="1">Uncharacterized protein</fullName>
    </submittedName>
</protein>
<dbReference type="AlphaFoldDB" id="A0AAD9QDI0"/>
<sequence length="161" mass="18499">MGFRGRQDHYNVYVEDFTILQMANGDKVVQFEENPKPGKAACEIRPEALLNKCDAQTALLAEDSKKKITNYSTRKTVVTKLKKAGQPGHKIIQVTSHARGSSLDDYDQITEDERRQLFHIERGYVARSRRHLLSTAFKRAHLRLQLPPAWNLLSRLHFQNA</sequence>
<dbReference type="EMBL" id="JARQWQ010000042">
    <property type="protein sequence ID" value="KAK2558906.1"/>
    <property type="molecule type" value="Genomic_DNA"/>
</dbReference>
<name>A0AAD9QDI0_ACRCE</name>
<reference evidence="1" key="1">
    <citation type="journal article" date="2023" name="G3 (Bethesda)">
        <title>Whole genome assembly and annotation of the endangered Caribbean coral Acropora cervicornis.</title>
        <authorList>
            <person name="Selwyn J.D."/>
            <person name="Vollmer S.V."/>
        </authorList>
    </citation>
    <scope>NUCLEOTIDE SEQUENCE</scope>
    <source>
        <strain evidence="1">K2</strain>
    </source>
</reference>
<proteinExistence type="predicted"/>
<keyword evidence="2" id="KW-1185">Reference proteome</keyword>
<comment type="caution">
    <text evidence="1">The sequence shown here is derived from an EMBL/GenBank/DDBJ whole genome shotgun (WGS) entry which is preliminary data.</text>
</comment>
<organism evidence="1 2">
    <name type="scientific">Acropora cervicornis</name>
    <name type="common">Staghorn coral</name>
    <dbReference type="NCBI Taxonomy" id="6130"/>
    <lineage>
        <taxon>Eukaryota</taxon>
        <taxon>Metazoa</taxon>
        <taxon>Cnidaria</taxon>
        <taxon>Anthozoa</taxon>
        <taxon>Hexacorallia</taxon>
        <taxon>Scleractinia</taxon>
        <taxon>Astrocoeniina</taxon>
        <taxon>Acroporidae</taxon>
        <taxon>Acropora</taxon>
    </lineage>
</organism>
<accession>A0AAD9QDI0</accession>
<reference evidence="1" key="2">
    <citation type="journal article" date="2023" name="Science">
        <title>Genomic signatures of disease resistance in endangered staghorn corals.</title>
        <authorList>
            <person name="Vollmer S.V."/>
            <person name="Selwyn J.D."/>
            <person name="Despard B.A."/>
            <person name="Roesel C.L."/>
        </authorList>
    </citation>
    <scope>NUCLEOTIDE SEQUENCE</scope>
    <source>
        <strain evidence="1">K2</strain>
    </source>
</reference>
<evidence type="ECO:0000313" key="1">
    <source>
        <dbReference type="EMBL" id="KAK2558906.1"/>
    </source>
</evidence>
<dbReference type="Proteomes" id="UP001249851">
    <property type="component" value="Unassembled WGS sequence"/>
</dbReference>
<gene>
    <name evidence="1" type="ORF">P5673_018523</name>
</gene>
<evidence type="ECO:0000313" key="2">
    <source>
        <dbReference type="Proteomes" id="UP001249851"/>
    </source>
</evidence>